<dbReference type="InterPro" id="IPR036497">
    <property type="entry name" value="GLTP_sf"/>
</dbReference>
<accession>A0A9Q1BN66</accession>
<dbReference type="Proteomes" id="UP001152320">
    <property type="component" value="Chromosome 14"/>
</dbReference>
<proteinExistence type="inferred from homology"/>
<dbReference type="AlphaFoldDB" id="A0A9Q1BN66"/>
<evidence type="ECO:0000313" key="5">
    <source>
        <dbReference type="Proteomes" id="UP001152320"/>
    </source>
</evidence>
<dbReference type="GO" id="GO:0016020">
    <property type="term" value="C:membrane"/>
    <property type="evidence" value="ECO:0007669"/>
    <property type="project" value="TreeGrafter"/>
</dbReference>
<protein>
    <submittedName>
        <fullName evidence="4">Ceramide-1-phosphate transfer protein</fullName>
    </submittedName>
</protein>
<dbReference type="EMBL" id="JAIZAY010000014">
    <property type="protein sequence ID" value="KAJ8029738.1"/>
    <property type="molecule type" value="Genomic_DNA"/>
</dbReference>
<evidence type="ECO:0000313" key="4">
    <source>
        <dbReference type="EMBL" id="KAJ8029741.1"/>
    </source>
</evidence>
<dbReference type="InterPro" id="IPR014830">
    <property type="entry name" value="Glycolipid_transfer_prot_dom"/>
</dbReference>
<dbReference type="PANTHER" id="PTHR10219">
    <property type="entry name" value="GLYCOLIPID TRANSFER PROTEIN-RELATED"/>
    <property type="match status" value="1"/>
</dbReference>
<dbReference type="EMBL" id="JAIZAY010000014">
    <property type="protein sequence ID" value="KAJ8029741.1"/>
    <property type="molecule type" value="Genomic_DNA"/>
</dbReference>
<dbReference type="PANTHER" id="PTHR10219:SF43">
    <property type="entry name" value="GLYCOLIPID TRANSFER PROTEIN DOMAIN-CONTAINING PROTEIN"/>
    <property type="match status" value="1"/>
</dbReference>
<evidence type="ECO:0000313" key="3">
    <source>
        <dbReference type="EMBL" id="KAJ8029738.1"/>
    </source>
</evidence>
<dbReference type="FunFam" id="1.10.3520.10:FF:000002">
    <property type="entry name" value="Ceramide-1-phosphate transfer protein"/>
    <property type="match status" value="1"/>
</dbReference>
<dbReference type="OrthoDB" id="116883at2759"/>
<organism evidence="4 5">
    <name type="scientific">Holothuria leucospilota</name>
    <name type="common">Black long sea cucumber</name>
    <name type="synonym">Mertensiothuria leucospilota</name>
    <dbReference type="NCBI Taxonomy" id="206669"/>
    <lineage>
        <taxon>Eukaryota</taxon>
        <taxon>Metazoa</taxon>
        <taxon>Echinodermata</taxon>
        <taxon>Eleutherozoa</taxon>
        <taxon>Echinozoa</taxon>
        <taxon>Holothuroidea</taxon>
        <taxon>Aspidochirotacea</taxon>
        <taxon>Aspidochirotida</taxon>
        <taxon>Holothuriidae</taxon>
        <taxon>Holothuria</taxon>
    </lineage>
</organism>
<comment type="caution">
    <text evidence="4">The sequence shown here is derived from an EMBL/GenBank/DDBJ whole genome shotgun (WGS) entry which is preliminary data.</text>
</comment>
<reference evidence="4" key="1">
    <citation type="submission" date="2021-10" db="EMBL/GenBank/DDBJ databases">
        <title>Tropical sea cucumber genome reveals ecological adaptation and Cuvierian tubules defense mechanism.</title>
        <authorList>
            <person name="Chen T."/>
        </authorList>
    </citation>
    <scope>NUCLEOTIDE SEQUENCE</scope>
    <source>
        <strain evidence="4">Nanhai2018</strain>
        <tissue evidence="4">Muscle</tissue>
    </source>
</reference>
<dbReference type="GO" id="GO:0032691">
    <property type="term" value="P:negative regulation of interleukin-1 beta production"/>
    <property type="evidence" value="ECO:0007669"/>
    <property type="project" value="UniProtKB-ARBA"/>
</dbReference>
<dbReference type="SUPFAM" id="SSF110004">
    <property type="entry name" value="Glycolipid transfer protein, GLTP"/>
    <property type="match status" value="1"/>
</dbReference>
<comment type="similarity">
    <text evidence="1">Belongs to the GLTP family.</text>
</comment>
<dbReference type="Pfam" id="PF08718">
    <property type="entry name" value="GLTP"/>
    <property type="match status" value="1"/>
</dbReference>
<dbReference type="GO" id="GO:1902387">
    <property type="term" value="F:ceramide 1-phosphate binding"/>
    <property type="evidence" value="ECO:0007669"/>
    <property type="project" value="TreeGrafter"/>
</dbReference>
<name>A0A9Q1BN66_HOLLE</name>
<evidence type="ECO:0000259" key="2">
    <source>
        <dbReference type="Pfam" id="PF08718"/>
    </source>
</evidence>
<dbReference type="GO" id="GO:1902388">
    <property type="term" value="F:ceramide 1-phosphate transfer activity"/>
    <property type="evidence" value="ECO:0007669"/>
    <property type="project" value="TreeGrafter"/>
</dbReference>
<sequence>MSNTQDGFDLQFVTECFKDSLSGEDGRQVLLGKYIEGFKEIDRFFRMMGTLFGFIAKDITEKCRILNEHKAEHPDHFSTVQSMLEYEVTNNLTTCKTQSGLLSGSRTLLRLHRSLQFFAKFLDKVAEIEDDAKCSDVASDVYGKTLGEFHPWLIRQAAYLAMRSLPLKKDLIENYVKQSHEEAKELVPLLVKSMLEVYDIIQALYEEKSLLTLP</sequence>
<dbReference type="GO" id="GO:0005829">
    <property type="term" value="C:cytosol"/>
    <property type="evidence" value="ECO:0007669"/>
    <property type="project" value="TreeGrafter"/>
</dbReference>
<gene>
    <name evidence="3" type="ORF">HOLleu_29208</name>
    <name evidence="4" type="ORF">HOLleu_29213</name>
</gene>
<dbReference type="Gene3D" id="1.10.3520.10">
    <property type="entry name" value="Glycolipid transfer protein"/>
    <property type="match status" value="1"/>
</dbReference>
<keyword evidence="5" id="KW-1185">Reference proteome</keyword>
<feature type="domain" description="Glycolipid transfer protein" evidence="2">
    <location>
        <begin position="31"/>
        <end position="174"/>
    </location>
</feature>
<evidence type="ECO:0000256" key="1">
    <source>
        <dbReference type="ARBA" id="ARBA00007148"/>
    </source>
</evidence>